<accession>X0Y3J3</accession>
<dbReference type="InterPro" id="IPR027417">
    <property type="entry name" value="P-loop_NTPase"/>
</dbReference>
<keyword evidence="3" id="KW-0067">ATP-binding</keyword>
<dbReference type="AlphaFoldDB" id="X0Y3J3"/>
<name>X0Y3J3_9ZZZZ</name>
<protein>
    <recommendedName>
        <fullName evidence="4">ABC transporter domain-containing protein</fullName>
    </recommendedName>
</protein>
<dbReference type="PANTHER" id="PTHR43553">
    <property type="entry name" value="HEAVY METAL TRANSPORTER"/>
    <property type="match status" value="1"/>
</dbReference>
<dbReference type="PANTHER" id="PTHR43553:SF24">
    <property type="entry name" value="ENERGY-COUPLING FACTOR TRANSPORTER ATP-BINDING PROTEIN ECFA1"/>
    <property type="match status" value="1"/>
</dbReference>
<feature type="domain" description="ABC transporter" evidence="4">
    <location>
        <begin position="158"/>
        <end position="233"/>
    </location>
</feature>
<dbReference type="InterPro" id="IPR050095">
    <property type="entry name" value="ECF_ABC_transporter_ATP-bd"/>
</dbReference>
<comment type="caution">
    <text evidence="5">The sequence shown here is derived from an EMBL/GenBank/DDBJ whole genome shotgun (WGS) entry which is preliminary data.</text>
</comment>
<evidence type="ECO:0000256" key="3">
    <source>
        <dbReference type="ARBA" id="ARBA00022840"/>
    </source>
</evidence>
<dbReference type="GO" id="GO:0016887">
    <property type="term" value="F:ATP hydrolysis activity"/>
    <property type="evidence" value="ECO:0007669"/>
    <property type="project" value="InterPro"/>
</dbReference>
<gene>
    <name evidence="5" type="ORF">S01H1_75574</name>
</gene>
<evidence type="ECO:0000256" key="1">
    <source>
        <dbReference type="ARBA" id="ARBA00022448"/>
    </source>
</evidence>
<dbReference type="InterPro" id="IPR003439">
    <property type="entry name" value="ABC_transporter-like_ATP-bd"/>
</dbReference>
<dbReference type="SUPFAM" id="SSF52540">
    <property type="entry name" value="P-loop containing nucleoside triphosphate hydrolases"/>
    <property type="match status" value="2"/>
</dbReference>
<feature type="non-terminal residue" evidence="5">
    <location>
        <position position="238"/>
    </location>
</feature>
<evidence type="ECO:0000313" key="5">
    <source>
        <dbReference type="EMBL" id="GAG50315.1"/>
    </source>
</evidence>
<dbReference type="GO" id="GO:0043190">
    <property type="term" value="C:ATP-binding cassette (ABC) transporter complex"/>
    <property type="evidence" value="ECO:0007669"/>
    <property type="project" value="TreeGrafter"/>
</dbReference>
<dbReference type="Pfam" id="PF00005">
    <property type="entry name" value="ABC_tran"/>
    <property type="match status" value="1"/>
</dbReference>
<keyword evidence="1" id="KW-0813">Transport</keyword>
<reference evidence="5" key="1">
    <citation type="journal article" date="2014" name="Front. Microbiol.">
        <title>High frequency of phylogenetically diverse reductive dehalogenase-homologous genes in deep subseafloor sedimentary metagenomes.</title>
        <authorList>
            <person name="Kawai M."/>
            <person name="Futagami T."/>
            <person name="Toyoda A."/>
            <person name="Takaki Y."/>
            <person name="Nishi S."/>
            <person name="Hori S."/>
            <person name="Arai W."/>
            <person name="Tsubouchi T."/>
            <person name="Morono Y."/>
            <person name="Uchiyama I."/>
            <person name="Ito T."/>
            <person name="Fujiyama A."/>
            <person name="Inagaki F."/>
            <person name="Takami H."/>
        </authorList>
    </citation>
    <scope>NUCLEOTIDE SEQUENCE</scope>
    <source>
        <strain evidence="5">Expedition CK06-06</strain>
    </source>
</reference>
<dbReference type="GO" id="GO:0005524">
    <property type="term" value="F:ATP binding"/>
    <property type="evidence" value="ECO:0007669"/>
    <property type="project" value="UniProtKB-KW"/>
</dbReference>
<feature type="non-terminal residue" evidence="5">
    <location>
        <position position="1"/>
    </location>
</feature>
<organism evidence="5">
    <name type="scientific">marine sediment metagenome</name>
    <dbReference type="NCBI Taxonomy" id="412755"/>
    <lineage>
        <taxon>unclassified sequences</taxon>
        <taxon>metagenomes</taxon>
        <taxon>ecological metagenomes</taxon>
    </lineage>
</organism>
<evidence type="ECO:0000259" key="4">
    <source>
        <dbReference type="Pfam" id="PF00005"/>
    </source>
</evidence>
<dbReference type="GO" id="GO:0042626">
    <property type="term" value="F:ATPase-coupled transmembrane transporter activity"/>
    <property type="evidence" value="ECO:0007669"/>
    <property type="project" value="TreeGrafter"/>
</dbReference>
<proteinExistence type="predicted"/>
<keyword evidence="2" id="KW-0547">Nucleotide-binding</keyword>
<evidence type="ECO:0000256" key="2">
    <source>
        <dbReference type="ARBA" id="ARBA00022741"/>
    </source>
</evidence>
<dbReference type="EMBL" id="BARS01050651">
    <property type="protein sequence ID" value="GAG50315.1"/>
    <property type="molecule type" value="Genomic_DNA"/>
</dbReference>
<sequence length="238" mass="26477">LHPEILILDEPTSELDPKSAEEVLSIVQRLNDELGITVILIEHRLDRVIQHVDRLVVLDGGRVVTDGSTRDVLDKSYQEIAEIGVGMPPIIKLAHELENRGINVNGVPLTVKEGRIMLNRVFQKTSGPLPQRYEKGDSKPVIEVEKLWHVYPEGPTALKSVSLRIGEGEFLAIMGRNASGKTTLVKHFNSLLKPTRGMVTVDGIDTRKATITELARKVGFVFQNPNDHLFADTVEEEI</sequence>
<dbReference type="Gene3D" id="3.40.50.300">
    <property type="entry name" value="P-loop containing nucleotide triphosphate hydrolases"/>
    <property type="match status" value="2"/>
</dbReference>